<evidence type="ECO:0000256" key="2">
    <source>
        <dbReference type="SAM" id="Phobius"/>
    </source>
</evidence>
<keyword evidence="4" id="KW-1185">Reference proteome</keyword>
<evidence type="ECO:0000313" key="4">
    <source>
        <dbReference type="Proteomes" id="UP000758155"/>
    </source>
</evidence>
<keyword evidence="2" id="KW-0812">Transmembrane</keyword>
<dbReference type="OrthoDB" id="3798952at2759"/>
<dbReference type="EMBL" id="SWKV01000055">
    <property type="protein sequence ID" value="KAF3035771.1"/>
    <property type="molecule type" value="Genomic_DNA"/>
</dbReference>
<evidence type="ECO:0000313" key="3">
    <source>
        <dbReference type="EMBL" id="KAF3035771.1"/>
    </source>
</evidence>
<evidence type="ECO:0000256" key="1">
    <source>
        <dbReference type="SAM" id="MobiDB-lite"/>
    </source>
</evidence>
<feature type="transmembrane region" description="Helical" evidence="2">
    <location>
        <begin position="32"/>
        <end position="53"/>
    </location>
</feature>
<keyword evidence="2" id="KW-0472">Membrane</keyword>
<dbReference type="Proteomes" id="UP000758155">
    <property type="component" value="Unassembled WGS sequence"/>
</dbReference>
<dbReference type="CDD" id="cd12087">
    <property type="entry name" value="TM_EGFR-like"/>
    <property type="match status" value="1"/>
</dbReference>
<keyword evidence="2" id="KW-1133">Transmembrane helix</keyword>
<reference evidence="3" key="1">
    <citation type="submission" date="2019-04" db="EMBL/GenBank/DDBJ databases">
        <title>Sequencing of skin fungus with MAO and IRED activity.</title>
        <authorList>
            <person name="Marsaioli A.J."/>
            <person name="Bonatto J.M.C."/>
            <person name="Reis Junior O."/>
        </authorList>
    </citation>
    <scope>NUCLEOTIDE SEQUENCE</scope>
    <source>
        <strain evidence="3">28M1</strain>
    </source>
</reference>
<organism evidence="3 4">
    <name type="scientific">Didymella heteroderae</name>
    <dbReference type="NCBI Taxonomy" id="1769908"/>
    <lineage>
        <taxon>Eukaryota</taxon>
        <taxon>Fungi</taxon>
        <taxon>Dikarya</taxon>
        <taxon>Ascomycota</taxon>
        <taxon>Pezizomycotina</taxon>
        <taxon>Dothideomycetes</taxon>
        <taxon>Pleosporomycetidae</taxon>
        <taxon>Pleosporales</taxon>
        <taxon>Pleosporineae</taxon>
        <taxon>Didymellaceae</taxon>
        <taxon>Didymella</taxon>
    </lineage>
</organism>
<proteinExistence type="predicted"/>
<comment type="caution">
    <text evidence="3">The sequence shown here is derived from an EMBL/GenBank/DDBJ whole genome shotgun (WGS) entry which is preliminary data.</text>
</comment>
<name>A0A9P4WL27_9PLEO</name>
<sequence length="238" mass="26217">MAPYPESTAAETPGVQPNPDEEPTLPGMKRGIAIGVACSVFIIMVALLAFFAYRRRKQQVTKTKHTQLGLEEPMEMDAGTFWPPPQQEKNQQVYTAPIEADVHVVHELDGSGVPELPGNFEGQMLANKKTPRTSYHDGDDNASIQDHPHRWIGWTLPSIDVPAQPMDGHTGNHNPYLEVVPSRQATSVSPVVGSGPFTSPQNISFNVSPIAPSPLEEVYISSGFPRQQRYYDYPKVST</sequence>
<gene>
    <name evidence="3" type="ORF">E8E12_000929</name>
</gene>
<dbReference type="AlphaFoldDB" id="A0A9P4WL27"/>
<accession>A0A9P4WL27</accession>
<feature type="region of interest" description="Disordered" evidence="1">
    <location>
        <begin position="1"/>
        <end position="26"/>
    </location>
</feature>
<protein>
    <submittedName>
        <fullName evidence="3">Uncharacterized protein</fullName>
    </submittedName>
</protein>